<dbReference type="InterPro" id="IPR015797">
    <property type="entry name" value="NUDIX_hydrolase-like_dom_sf"/>
</dbReference>
<dbReference type="Proteomes" id="UP000326881">
    <property type="component" value="Plasmid unnamed"/>
</dbReference>
<accession>A0A5Q0CGD3</accession>
<dbReference type="CDD" id="cd04666">
    <property type="entry name" value="NUDIX_DIPP2_like_Nudt4"/>
    <property type="match status" value="1"/>
</dbReference>
<geneLocation type="plasmid" evidence="6 7">
    <name>unnamed</name>
</geneLocation>
<dbReference type="GO" id="GO:0046872">
    <property type="term" value="F:metal ion binding"/>
    <property type="evidence" value="ECO:0007669"/>
    <property type="project" value="UniProtKB-KW"/>
</dbReference>
<evidence type="ECO:0000256" key="2">
    <source>
        <dbReference type="ARBA" id="ARBA00022723"/>
    </source>
</evidence>
<dbReference type="Pfam" id="PF00293">
    <property type="entry name" value="NUDIX"/>
    <property type="match status" value="1"/>
</dbReference>
<dbReference type="GO" id="GO:0071543">
    <property type="term" value="P:diphosphoinositol polyphosphate metabolic process"/>
    <property type="evidence" value="ECO:0007669"/>
    <property type="project" value="TreeGrafter"/>
</dbReference>
<dbReference type="GO" id="GO:0034431">
    <property type="term" value="F:bis(5'-adenosyl)-hexaphosphatase activity"/>
    <property type="evidence" value="ECO:0007669"/>
    <property type="project" value="TreeGrafter"/>
</dbReference>
<dbReference type="InterPro" id="IPR000086">
    <property type="entry name" value="NUDIX_hydrolase_dom"/>
</dbReference>
<keyword evidence="3" id="KW-0378">Hydrolase</keyword>
<evidence type="ECO:0000256" key="4">
    <source>
        <dbReference type="ARBA" id="ARBA00022842"/>
    </source>
</evidence>
<organism evidence="6 7">
    <name type="scientific">Rhizobium grahamii</name>
    <dbReference type="NCBI Taxonomy" id="1120045"/>
    <lineage>
        <taxon>Bacteria</taxon>
        <taxon>Pseudomonadati</taxon>
        <taxon>Pseudomonadota</taxon>
        <taxon>Alphaproteobacteria</taxon>
        <taxon>Hyphomicrobiales</taxon>
        <taxon>Rhizobiaceae</taxon>
        <taxon>Rhizobium/Agrobacterium group</taxon>
        <taxon>Rhizobium</taxon>
    </lineage>
</organism>
<evidence type="ECO:0000313" key="7">
    <source>
        <dbReference type="Proteomes" id="UP000326881"/>
    </source>
</evidence>
<keyword evidence="7" id="KW-1185">Reference proteome</keyword>
<dbReference type="GO" id="GO:0005737">
    <property type="term" value="C:cytoplasm"/>
    <property type="evidence" value="ECO:0007669"/>
    <property type="project" value="TreeGrafter"/>
</dbReference>
<comment type="cofactor">
    <cofactor evidence="1">
        <name>Mg(2+)</name>
        <dbReference type="ChEBI" id="CHEBI:18420"/>
    </cofactor>
</comment>
<dbReference type="GO" id="GO:0034432">
    <property type="term" value="F:bis(5'-adenosyl)-pentaphosphatase activity"/>
    <property type="evidence" value="ECO:0007669"/>
    <property type="project" value="TreeGrafter"/>
</dbReference>
<gene>
    <name evidence="6" type="ORF">FZ934_22460</name>
</gene>
<dbReference type="PANTHER" id="PTHR12629:SF0">
    <property type="entry name" value="DIPHOSPHOINOSITOL-POLYPHOSPHATE DIPHOSPHATASE"/>
    <property type="match status" value="1"/>
</dbReference>
<feature type="domain" description="Nudix hydrolase" evidence="5">
    <location>
        <begin position="5"/>
        <end position="137"/>
    </location>
</feature>
<keyword evidence="2" id="KW-0479">Metal-binding</keyword>
<keyword evidence="6" id="KW-0614">Plasmid</keyword>
<dbReference type="EMBL" id="CP043499">
    <property type="protein sequence ID" value="QFY63077.1"/>
    <property type="molecule type" value="Genomic_DNA"/>
</dbReference>
<dbReference type="Gene3D" id="3.90.79.10">
    <property type="entry name" value="Nucleoside Triphosphate Pyrophosphohydrolase"/>
    <property type="match status" value="1"/>
</dbReference>
<evidence type="ECO:0000256" key="3">
    <source>
        <dbReference type="ARBA" id="ARBA00022801"/>
    </source>
</evidence>
<evidence type="ECO:0000313" key="6">
    <source>
        <dbReference type="EMBL" id="QFY63077.1"/>
    </source>
</evidence>
<dbReference type="SUPFAM" id="SSF55811">
    <property type="entry name" value="Nudix"/>
    <property type="match status" value="1"/>
</dbReference>
<dbReference type="GO" id="GO:1901907">
    <property type="term" value="P:diadenosine pentaphosphate catabolic process"/>
    <property type="evidence" value="ECO:0007669"/>
    <property type="project" value="TreeGrafter"/>
</dbReference>
<reference evidence="6 7" key="1">
    <citation type="submission" date="2019-08" db="EMBL/GenBank/DDBJ databases">
        <title>Prosopis cineraria nodule microbiome.</title>
        <authorList>
            <person name="Ali R."/>
            <person name="Chaluvadi S.R."/>
            <person name="Wang X."/>
        </authorList>
    </citation>
    <scope>NUCLEOTIDE SEQUENCE [LARGE SCALE GENOMIC DNA]</scope>
    <source>
        <strain evidence="6 7">BG7</strain>
        <plasmid evidence="6 7">unnamed</plasmid>
    </source>
</reference>
<dbReference type="KEGG" id="rgr:FZ934_22460"/>
<dbReference type="GO" id="GO:1901909">
    <property type="term" value="P:diadenosine hexaphosphate catabolic process"/>
    <property type="evidence" value="ECO:0007669"/>
    <property type="project" value="TreeGrafter"/>
</dbReference>
<dbReference type="GO" id="GO:0000298">
    <property type="term" value="F:endopolyphosphatase activity"/>
    <property type="evidence" value="ECO:0007669"/>
    <property type="project" value="TreeGrafter"/>
</dbReference>
<name>A0A5Q0CGD3_9HYPH</name>
<dbReference type="AlphaFoldDB" id="A0A5Q0CGD3"/>
<evidence type="ECO:0000256" key="1">
    <source>
        <dbReference type="ARBA" id="ARBA00001946"/>
    </source>
</evidence>
<dbReference type="PROSITE" id="PS51462">
    <property type="entry name" value="NUDIX"/>
    <property type="match status" value="1"/>
</dbReference>
<dbReference type="RefSeq" id="WP_153273051.1">
    <property type="nucleotide sequence ID" value="NZ_CP043499.1"/>
</dbReference>
<dbReference type="InterPro" id="IPR047198">
    <property type="entry name" value="DDP-like_NUDIX"/>
</dbReference>
<proteinExistence type="predicted"/>
<dbReference type="GO" id="GO:0008486">
    <property type="term" value="F:diphosphoinositol-polyphosphate diphosphatase activity"/>
    <property type="evidence" value="ECO:0007669"/>
    <property type="project" value="TreeGrafter"/>
</dbReference>
<sequence>MLHGGRIRQVGAICYRTGASGIEILLITTRDTGRWTIPKGWPINGKASHRAAEQEAFEEAGAKGPASGIIFGRYAYVKVLSTRMRVDAVVDVHLLEVRRMAPRFPERGQRKQAWLSPQEAALRVKEPALKRLLSRVHRSVKAW</sequence>
<evidence type="ECO:0000259" key="5">
    <source>
        <dbReference type="PROSITE" id="PS51462"/>
    </source>
</evidence>
<dbReference type="OrthoDB" id="7066910at2"/>
<dbReference type="GO" id="GO:1901911">
    <property type="term" value="P:adenosine 5'-(hexahydrogen pentaphosphate) catabolic process"/>
    <property type="evidence" value="ECO:0007669"/>
    <property type="project" value="TreeGrafter"/>
</dbReference>
<keyword evidence="4" id="KW-0460">Magnesium</keyword>
<dbReference type="PANTHER" id="PTHR12629">
    <property type="entry name" value="DIPHOSPHOINOSITOL POLYPHOSPHATE PHOSPHOHYDROLASE"/>
    <property type="match status" value="1"/>
</dbReference>
<protein>
    <submittedName>
        <fullName evidence="6">NUDIX domain-containing protein</fullName>
    </submittedName>
</protein>